<sequence>MEKKIKTVRTKFVKMRMNDSEYEHLEKLWKNTTHRHLSTYLRKICLQQPVIVKYRNQSADDFLSSMLQLKKDLNGISNNFNQAVKKLHILEKIPEFRTWLILNESLQRAVNANVEEIKFRIAQLYDEWLLK</sequence>
<dbReference type="Proteomes" id="UP000305848">
    <property type="component" value="Unassembled WGS sequence"/>
</dbReference>
<accession>A0A4U3KT30</accession>
<name>A0A4U3KT30_9BACT</name>
<comment type="caution">
    <text evidence="1">The sequence shown here is derived from an EMBL/GenBank/DDBJ whole genome shotgun (WGS) entry which is preliminary data.</text>
</comment>
<gene>
    <name evidence="1" type="ORF">FC093_21645</name>
</gene>
<dbReference type="AlphaFoldDB" id="A0A4U3KT30"/>
<dbReference type="RefSeq" id="WP_137263908.1">
    <property type="nucleotide sequence ID" value="NZ_SZQL01000027.1"/>
</dbReference>
<proteinExistence type="predicted"/>
<evidence type="ECO:0000313" key="2">
    <source>
        <dbReference type="Proteomes" id="UP000305848"/>
    </source>
</evidence>
<protein>
    <submittedName>
        <fullName evidence="1">Plasmid mobilization relaxosome protein MobC</fullName>
    </submittedName>
</protein>
<keyword evidence="2" id="KW-1185">Reference proteome</keyword>
<organism evidence="1 2">
    <name type="scientific">Ilyomonas limi</name>
    <dbReference type="NCBI Taxonomy" id="2575867"/>
    <lineage>
        <taxon>Bacteria</taxon>
        <taxon>Pseudomonadati</taxon>
        <taxon>Bacteroidota</taxon>
        <taxon>Chitinophagia</taxon>
        <taxon>Chitinophagales</taxon>
        <taxon>Chitinophagaceae</taxon>
        <taxon>Ilyomonas</taxon>
    </lineage>
</organism>
<evidence type="ECO:0000313" key="1">
    <source>
        <dbReference type="EMBL" id="TKK64859.1"/>
    </source>
</evidence>
<dbReference type="EMBL" id="SZQL01000027">
    <property type="protein sequence ID" value="TKK64859.1"/>
    <property type="molecule type" value="Genomic_DNA"/>
</dbReference>
<dbReference type="OrthoDB" id="950459at2"/>
<dbReference type="InterPro" id="IPR053842">
    <property type="entry name" value="NikA-like"/>
</dbReference>
<reference evidence="1 2" key="1">
    <citation type="submission" date="2019-05" db="EMBL/GenBank/DDBJ databases">
        <title>Panacibacter sp. strain 17mud1-8 Genome sequencing and assembly.</title>
        <authorList>
            <person name="Chhetri G."/>
        </authorList>
    </citation>
    <scope>NUCLEOTIDE SEQUENCE [LARGE SCALE GENOMIC DNA]</scope>
    <source>
        <strain evidence="1 2">17mud1-8</strain>
    </source>
</reference>
<dbReference type="Pfam" id="PF21983">
    <property type="entry name" value="NikA-like"/>
    <property type="match status" value="1"/>
</dbReference>